<feature type="transmembrane region" description="Helical" evidence="2">
    <location>
        <begin position="194"/>
        <end position="211"/>
    </location>
</feature>
<evidence type="ECO:0000256" key="1">
    <source>
        <dbReference type="ARBA" id="ARBA00004141"/>
    </source>
</evidence>
<evidence type="ECO:0000313" key="4">
    <source>
        <dbReference type="EMBL" id="CAG9854191.1"/>
    </source>
</evidence>
<dbReference type="InterPro" id="IPR050327">
    <property type="entry name" value="Proton-linked_MCT"/>
</dbReference>
<feature type="transmembrane region" description="Helical" evidence="2">
    <location>
        <begin position="475"/>
        <end position="494"/>
    </location>
</feature>
<dbReference type="Gene3D" id="1.20.1250.20">
    <property type="entry name" value="MFS general substrate transporter like domains"/>
    <property type="match status" value="2"/>
</dbReference>
<organism evidence="4 5">
    <name type="scientific">Phyllotreta striolata</name>
    <name type="common">Striped flea beetle</name>
    <name type="synonym">Crioceris striolata</name>
    <dbReference type="NCBI Taxonomy" id="444603"/>
    <lineage>
        <taxon>Eukaryota</taxon>
        <taxon>Metazoa</taxon>
        <taxon>Ecdysozoa</taxon>
        <taxon>Arthropoda</taxon>
        <taxon>Hexapoda</taxon>
        <taxon>Insecta</taxon>
        <taxon>Pterygota</taxon>
        <taxon>Neoptera</taxon>
        <taxon>Endopterygota</taxon>
        <taxon>Coleoptera</taxon>
        <taxon>Polyphaga</taxon>
        <taxon>Cucujiformia</taxon>
        <taxon>Chrysomeloidea</taxon>
        <taxon>Chrysomelidae</taxon>
        <taxon>Galerucinae</taxon>
        <taxon>Alticini</taxon>
        <taxon>Phyllotreta</taxon>
    </lineage>
</organism>
<dbReference type="PROSITE" id="PS50850">
    <property type="entry name" value="MFS"/>
    <property type="match status" value="1"/>
</dbReference>
<evidence type="ECO:0000313" key="5">
    <source>
        <dbReference type="Proteomes" id="UP001153712"/>
    </source>
</evidence>
<dbReference type="PANTHER" id="PTHR11360">
    <property type="entry name" value="MONOCARBOXYLATE TRANSPORTER"/>
    <property type="match status" value="1"/>
</dbReference>
<accession>A0A9N9TG64</accession>
<keyword evidence="2" id="KW-1133">Transmembrane helix</keyword>
<dbReference type="Pfam" id="PF07690">
    <property type="entry name" value="MFS_1"/>
    <property type="match status" value="1"/>
</dbReference>
<dbReference type="PANTHER" id="PTHR11360:SF238">
    <property type="entry name" value="SD10469P"/>
    <property type="match status" value="1"/>
</dbReference>
<keyword evidence="2" id="KW-0472">Membrane</keyword>
<dbReference type="GO" id="GO:0008028">
    <property type="term" value="F:monocarboxylic acid transmembrane transporter activity"/>
    <property type="evidence" value="ECO:0007669"/>
    <property type="project" value="TreeGrafter"/>
</dbReference>
<name>A0A9N9TG64_PHYSR</name>
<dbReference type="AlphaFoldDB" id="A0A9N9TG64"/>
<comment type="subcellular location">
    <subcellularLocation>
        <location evidence="1">Membrane</location>
        <topology evidence="1">Multi-pass membrane protein</topology>
    </subcellularLocation>
</comment>
<gene>
    <name evidence="4" type="ORF">PHYEVI_LOCUS655</name>
</gene>
<proteinExistence type="predicted"/>
<dbReference type="InterPro" id="IPR020846">
    <property type="entry name" value="MFS_dom"/>
</dbReference>
<dbReference type="EMBL" id="OU900094">
    <property type="protein sequence ID" value="CAG9854191.1"/>
    <property type="molecule type" value="Genomic_DNA"/>
</dbReference>
<feature type="transmembrane region" description="Helical" evidence="2">
    <location>
        <begin position="594"/>
        <end position="616"/>
    </location>
</feature>
<dbReference type="InterPro" id="IPR011701">
    <property type="entry name" value="MFS"/>
</dbReference>
<sequence length="637" mass="69640">MPLSKLDPSEKYFPEYEKVIEEADETKSCTCDGSEKDTIPAIDDELDPLTEDIPSQTDIVIPPDGGWGWVVVLSSFMCNLIVDGTIFSFGTFLEPIAEEFGVDKPDVTIVGSLMSGFYLIAGPFVSAIANRYGFRLVTIFGAVFSAAAFAISNFATSVPFLCVTYGILGGIGFGFIYAPSIIILGFYFERWRGLATGIAVCGSGIGTFIYAPVTKILIENLGWRHALLCHAALALSCVIYGASYRPLKPIKVDNSDEITDEPEYKIPLAAQIKMEAAIKMLKKRDSVSSVDHQSSIPRLLGVNNNSVYPRVSDVYHTICVPSGNITSRASVENKMSWTRERSKTEGKLQLTQFNKFKRTRFEKSHEVIRPLYRDDIFFTGSLARLPLYASKTTVEYNLAVTRLPTKNDIEEEETKTCKLCPEAFRRALATMLDVSLFKSPTFIVLAIGGFFTMMGFFVPYLFLLDRANEAHFGSSAVWLVSTIGITNTIGRVGYGLICSIPKTNALVIINIALTVGGIATMLSGLSMSMEYQFSYSVIFGLSVSSFASIRSIAVVDLLGLEKLTNAFGLLLMFQGIAAIIGAPLAGAFQTLTGSYNACFYLSGGVLLFSAILCYPLNWINAWEKRKLQEKGGSSGPA</sequence>
<feature type="transmembrane region" description="Helical" evidence="2">
    <location>
        <begin position="136"/>
        <end position="155"/>
    </location>
</feature>
<dbReference type="CDD" id="cd17352">
    <property type="entry name" value="MFS_MCT_SLC16"/>
    <property type="match status" value="1"/>
</dbReference>
<evidence type="ECO:0000259" key="3">
    <source>
        <dbReference type="PROSITE" id="PS50850"/>
    </source>
</evidence>
<feature type="transmembrane region" description="Helical" evidence="2">
    <location>
        <begin position="167"/>
        <end position="187"/>
    </location>
</feature>
<dbReference type="SUPFAM" id="SSF103473">
    <property type="entry name" value="MFS general substrate transporter"/>
    <property type="match status" value="1"/>
</dbReference>
<feature type="transmembrane region" description="Helical" evidence="2">
    <location>
        <begin position="223"/>
        <end position="242"/>
    </location>
</feature>
<feature type="transmembrane region" description="Helical" evidence="2">
    <location>
        <begin position="67"/>
        <end position="89"/>
    </location>
</feature>
<feature type="transmembrane region" description="Helical" evidence="2">
    <location>
        <begin position="109"/>
        <end position="129"/>
    </location>
</feature>
<dbReference type="Proteomes" id="UP001153712">
    <property type="component" value="Chromosome 1"/>
</dbReference>
<feature type="transmembrane region" description="Helical" evidence="2">
    <location>
        <begin position="506"/>
        <end position="527"/>
    </location>
</feature>
<dbReference type="GO" id="GO:0016020">
    <property type="term" value="C:membrane"/>
    <property type="evidence" value="ECO:0007669"/>
    <property type="project" value="UniProtKB-SubCell"/>
</dbReference>
<dbReference type="OrthoDB" id="6509908at2759"/>
<feature type="transmembrane region" description="Helical" evidence="2">
    <location>
        <begin position="441"/>
        <end position="463"/>
    </location>
</feature>
<reference evidence="4" key="1">
    <citation type="submission" date="2022-01" db="EMBL/GenBank/DDBJ databases">
        <authorList>
            <person name="King R."/>
        </authorList>
    </citation>
    <scope>NUCLEOTIDE SEQUENCE</scope>
</reference>
<keyword evidence="2" id="KW-0812">Transmembrane</keyword>
<protein>
    <recommendedName>
        <fullName evidence="3">Major facilitator superfamily (MFS) profile domain-containing protein</fullName>
    </recommendedName>
</protein>
<evidence type="ECO:0000256" key="2">
    <source>
        <dbReference type="SAM" id="Phobius"/>
    </source>
</evidence>
<feature type="transmembrane region" description="Helical" evidence="2">
    <location>
        <begin position="533"/>
        <end position="555"/>
    </location>
</feature>
<feature type="transmembrane region" description="Helical" evidence="2">
    <location>
        <begin position="567"/>
        <end position="588"/>
    </location>
</feature>
<keyword evidence="5" id="KW-1185">Reference proteome</keyword>
<dbReference type="InterPro" id="IPR036259">
    <property type="entry name" value="MFS_trans_sf"/>
</dbReference>
<feature type="domain" description="Major facilitator superfamily (MFS) profile" evidence="3">
    <location>
        <begin position="71"/>
        <end position="621"/>
    </location>
</feature>